<dbReference type="Gene3D" id="3.20.19.10">
    <property type="entry name" value="Aconitase, domain 4"/>
    <property type="match status" value="1"/>
</dbReference>
<keyword evidence="5" id="KW-0456">Lyase</keyword>
<feature type="domain" description="Aconitase A/isopropylmalate dehydratase small subunit swivel" evidence="8">
    <location>
        <begin position="682"/>
        <end position="738"/>
    </location>
</feature>
<dbReference type="SUPFAM" id="SSF53732">
    <property type="entry name" value="Aconitase iron-sulfur domain"/>
    <property type="match status" value="1"/>
</dbReference>
<dbReference type="GO" id="GO:0051536">
    <property type="term" value="F:iron-sulfur cluster binding"/>
    <property type="evidence" value="ECO:0007669"/>
    <property type="project" value="UniProtKB-KW"/>
</dbReference>
<evidence type="ECO:0000259" key="8">
    <source>
        <dbReference type="Pfam" id="PF00694"/>
    </source>
</evidence>
<dbReference type="InterPro" id="IPR018136">
    <property type="entry name" value="Aconitase_4Fe-4S_BS"/>
</dbReference>
<evidence type="ECO:0000256" key="5">
    <source>
        <dbReference type="ARBA" id="ARBA00023239"/>
    </source>
</evidence>
<accession>A0A8K0QTI3</accession>
<organism evidence="9 10">
    <name type="scientific">Paraphoma chrysanthemicola</name>
    <dbReference type="NCBI Taxonomy" id="798071"/>
    <lineage>
        <taxon>Eukaryota</taxon>
        <taxon>Fungi</taxon>
        <taxon>Dikarya</taxon>
        <taxon>Ascomycota</taxon>
        <taxon>Pezizomycotina</taxon>
        <taxon>Dothideomycetes</taxon>
        <taxon>Pleosporomycetidae</taxon>
        <taxon>Pleosporales</taxon>
        <taxon>Pleosporineae</taxon>
        <taxon>Phaeosphaeriaceae</taxon>
        <taxon>Paraphoma</taxon>
    </lineage>
</organism>
<sequence>MTATTFLHGVLQRLNEIRKDDNVNLFLPDDVPNEHQGPIHLLEHICIALEGQGRTSEGSYLRHVIDIALAERELGGLGFANDTWETLDATALREVEFLIDAWLTAAESRTRRLPPALHHRDQQRLPMNLTEKILAHHAFSVPRRTGVSAGDLLHVSIDWVMASELTWVGMKHSMASVNMKSSAWRNDRFWLAGDHTVDPRTYHEERTRSLIEGLENAKRELKMTENQGANYTIMHTEFVRERAQPGMLVLGADSHTCSAGAVGTLAIGLGAGDVIIGLATGETWFKVPESIRINFVGELAWYIRGKDVILDILGKLKRNTYAADRVVEFGGPGAKFLTCDDRFAISNMCTELGAITGIFVPDEITHSFVNSRKRKMYKSDSLYFTPDAEATYANTFEIDLGEVESFIAIYPSPDQVCPVTERVGMQFDGCFIGACTTTEEDLILAALVLEAGLKRGWRLNKGKRIVVPGSLPILRNLRTLGLLDIYKECGFEQPAPGCSMCVGVGADSAEAGSRWLSSQNRNFRNRMGKGAIGHICSSATVAASSFSMSLTDPKELLEDVSEARFNECLKQCRSWKRGNVAKTQTTAKDGGHAIVQYVEPCLLHQQIAPSTNNEKAPLALAKVQPEAKFESISSHIYRLGDYVDTDMIIPAPACVGSPTDEMLGFHCLEITNPDFRESARALQKVIVAGRAFGCGSSREEAPRALKGLGIQCVIAKSFAFIFGRNMPNIGMLAIVITDEAFYEVAQHGVRIDINLKERVIRVAEISFPFVLDDLELELIRNRGLASSYQQLGNQVFASLCNKNSQHSLSTMADIKLERKEHSMDW</sequence>
<comment type="similarity">
    <text evidence="1">Belongs to the aconitase/IPM isomerase family.</text>
</comment>
<protein>
    <submittedName>
        <fullName evidence="9">Aconitase family protein</fullName>
    </submittedName>
</protein>
<comment type="caution">
    <text evidence="9">The sequence shown here is derived from an EMBL/GenBank/DDBJ whole genome shotgun (WGS) entry which is preliminary data.</text>
</comment>
<evidence type="ECO:0000256" key="2">
    <source>
        <dbReference type="ARBA" id="ARBA00022723"/>
    </source>
</evidence>
<dbReference type="InterPro" id="IPR015928">
    <property type="entry name" value="Aconitase/3IPM_dehydase_swvl"/>
</dbReference>
<gene>
    <name evidence="9" type="ORF">FB567DRAFT_585465</name>
</gene>
<dbReference type="InterPro" id="IPR000573">
    <property type="entry name" value="AconitaseA/IPMdHydase_ssu_swvl"/>
</dbReference>
<evidence type="ECO:0000313" key="10">
    <source>
        <dbReference type="Proteomes" id="UP000813461"/>
    </source>
</evidence>
<dbReference type="NCBIfam" id="TIGR02087">
    <property type="entry name" value="LEUD_arch"/>
    <property type="match status" value="1"/>
</dbReference>
<dbReference type="EMBL" id="JAGMVJ010000035">
    <property type="protein sequence ID" value="KAH7067201.1"/>
    <property type="molecule type" value="Genomic_DNA"/>
</dbReference>
<dbReference type="InterPro" id="IPR033940">
    <property type="entry name" value="IPMI_Swivel"/>
</dbReference>
<dbReference type="GO" id="GO:0046872">
    <property type="term" value="F:metal ion binding"/>
    <property type="evidence" value="ECO:0007669"/>
    <property type="project" value="UniProtKB-KW"/>
</dbReference>
<evidence type="ECO:0000256" key="4">
    <source>
        <dbReference type="ARBA" id="ARBA00023014"/>
    </source>
</evidence>
<keyword evidence="6" id="KW-0175">Coiled coil</keyword>
<dbReference type="Proteomes" id="UP000813461">
    <property type="component" value="Unassembled WGS sequence"/>
</dbReference>
<dbReference type="AlphaFoldDB" id="A0A8K0QTI3"/>
<dbReference type="GO" id="GO:0170034">
    <property type="term" value="P:L-amino acid biosynthetic process"/>
    <property type="evidence" value="ECO:0007669"/>
    <property type="project" value="UniProtKB-ARBA"/>
</dbReference>
<dbReference type="InterPro" id="IPR050067">
    <property type="entry name" value="IPM_dehydratase_rel_enz"/>
</dbReference>
<dbReference type="InterPro" id="IPR011827">
    <property type="entry name" value="LeuD_type2/HacB/DmdB"/>
</dbReference>
<evidence type="ECO:0000313" key="9">
    <source>
        <dbReference type="EMBL" id="KAH7067201.1"/>
    </source>
</evidence>
<evidence type="ECO:0000259" key="7">
    <source>
        <dbReference type="Pfam" id="PF00330"/>
    </source>
</evidence>
<dbReference type="PANTHER" id="PTHR43822:SF2">
    <property type="entry name" value="HOMOACONITASE, MITOCHONDRIAL"/>
    <property type="match status" value="1"/>
</dbReference>
<dbReference type="CDD" id="cd01577">
    <property type="entry name" value="IPMI_Swivel"/>
    <property type="match status" value="1"/>
</dbReference>
<dbReference type="PRINTS" id="PR00415">
    <property type="entry name" value="ACONITASE"/>
</dbReference>
<dbReference type="GO" id="GO:0170038">
    <property type="term" value="P:proteinogenic amino acid biosynthetic process"/>
    <property type="evidence" value="ECO:0007669"/>
    <property type="project" value="UniProtKB-ARBA"/>
</dbReference>
<dbReference type="OrthoDB" id="419183at2759"/>
<dbReference type="PROSITE" id="PS01244">
    <property type="entry name" value="ACONITASE_2"/>
    <property type="match status" value="1"/>
</dbReference>
<keyword evidence="2" id="KW-0479">Metal-binding</keyword>
<dbReference type="GO" id="GO:0016836">
    <property type="term" value="F:hydro-lyase activity"/>
    <property type="evidence" value="ECO:0007669"/>
    <property type="project" value="InterPro"/>
</dbReference>
<dbReference type="InterPro" id="IPR015931">
    <property type="entry name" value="Acnase/IPM_dHydase_lsu_aba_1/3"/>
</dbReference>
<dbReference type="SUPFAM" id="SSF52016">
    <property type="entry name" value="LeuD/IlvD-like"/>
    <property type="match status" value="1"/>
</dbReference>
<keyword evidence="10" id="KW-1185">Reference proteome</keyword>
<dbReference type="InterPro" id="IPR001030">
    <property type="entry name" value="Acoase/IPM_deHydtase_lsu_aba"/>
</dbReference>
<dbReference type="Gene3D" id="3.30.499.10">
    <property type="entry name" value="Aconitase, domain 3"/>
    <property type="match status" value="2"/>
</dbReference>
<dbReference type="PANTHER" id="PTHR43822">
    <property type="entry name" value="HOMOACONITASE, MITOCHONDRIAL-RELATED"/>
    <property type="match status" value="1"/>
</dbReference>
<dbReference type="Pfam" id="PF00330">
    <property type="entry name" value="Aconitase"/>
    <property type="match status" value="1"/>
</dbReference>
<feature type="domain" description="Aconitase/3-isopropylmalate dehydratase large subunit alpha/beta/alpha" evidence="7">
    <location>
        <begin position="151"/>
        <end position="546"/>
    </location>
</feature>
<reference evidence="9" key="1">
    <citation type="journal article" date="2021" name="Nat. Commun.">
        <title>Genetic determinants of endophytism in the Arabidopsis root mycobiome.</title>
        <authorList>
            <person name="Mesny F."/>
            <person name="Miyauchi S."/>
            <person name="Thiergart T."/>
            <person name="Pickel B."/>
            <person name="Atanasova L."/>
            <person name="Karlsson M."/>
            <person name="Huettel B."/>
            <person name="Barry K.W."/>
            <person name="Haridas S."/>
            <person name="Chen C."/>
            <person name="Bauer D."/>
            <person name="Andreopoulos W."/>
            <person name="Pangilinan J."/>
            <person name="LaButti K."/>
            <person name="Riley R."/>
            <person name="Lipzen A."/>
            <person name="Clum A."/>
            <person name="Drula E."/>
            <person name="Henrissat B."/>
            <person name="Kohler A."/>
            <person name="Grigoriev I.V."/>
            <person name="Martin F.M."/>
            <person name="Hacquard S."/>
        </authorList>
    </citation>
    <scope>NUCLEOTIDE SEQUENCE</scope>
    <source>
        <strain evidence="9">MPI-SDFR-AT-0120</strain>
    </source>
</reference>
<keyword evidence="4" id="KW-0411">Iron-sulfur</keyword>
<feature type="coiled-coil region" evidence="6">
    <location>
        <begin position="207"/>
        <end position="234"/>
    </location>
</feature>
<evidence type="ECO:0000256" key="6">
    <source>
        <dbReference type="SAM" id="Coils"/>
    </source>
</evidence>
<evidence type="ECO:0000256" key="3">
    <source>
        <dbReference type="ARBA" id="ARBA00023004"/>
    </source>
</evidence>
<name>A0A8K0QTI3_9PLEO</name>
<dbReference type="InterPro" id="IPR036008">
    <property type="entry name" value="Aconitase_4Fe-4S_dom"/>
</dbReference>
<dbReference type="Pfam" id="PF00694">
    <property type="entry name" value="Aconitase_C"/>
    <property type="match status" value="1"/>
</dbReference>
<keyword evidence="3" id="KW-0408">Iron</keyword>
<evidence type="ECO:0000256" key="1">
    <source>
        <dbReference type="ARBA" id="ARBA00007185"/>
    </source>
</evidence>
<proteinExistence type="inferred from homology"/>